<organism evidence="1">
    <name type="scientific">Populus trichocarpa</name>
    <name type="common">Western balsam poplar</name>
    <name type="synonym">Populus balsamifera subsp. trichocarpa</name>
    <dbReference type="NCBI Taxonomy" id="3694"/>
    <lineage>
        <taxon>Eukaryota</taxon>
        <taxon>Viridiplantae</taxon>
        <taxon>Streptophyta</taxon>
        <taxon>Embryophyta</taxon>
        <taxon>Tracheophyta</taxon>
        <taxon>Spermatophyta</taxon>
        <taxon>Magnoliopsida</taxon>
        <taxon>eudicotyledons</taxon>
        <taxon>Gunneridae</taxon>
        <taxon>Pentapetalae</taxon>
        <taxon>rosids</taxon>
        <taxon>fabids</taxon>
        <taxon>Malpighiales</taxon>
        <taxon>Salicaceae</taxon>
        <taxon>Saliceae</taxon>
        <taxon>Populus</taxon>
    </lineage>
</organism>
<sequence>MGFNETFDKPLTYIQSLVRKYSWVLGKFS</sequence>
<gene>
    <name evidence="1" type="ORF">POPTR_T008866</name>
</gene>
<proteinExistence type="predicted"/>
<accession>A0A3N7F8I8</accession>
<reference evidence="1" key="1">
    <citation type="journal article" date="2006" name="Science">
        <title>The genome of black cottonwood, Populus trichocarpa (Torr. &amp; Gray).</title>
        <authorList>
            <person name="Tuskan G.A."/>
            <person name="Difazio S."/>
            <person name="Jansson S."/>
            <person name="Bohlmann J."/>
            <person name="Grigoriev I."/>
            <person name="Hellsten U."/>
            <person name="Putnam N."/>
            <person name="Ralph S."/>
            <person name="Rombauts S."/>
            <person name="Salamov A."/>
            <person name="Schein J."/>
            <person name="Sterck L."/>
            <person name="Aerts A."/>
            <person name="Bhalerao R.R."/>
            <person name="Bhalerao R.P."/>
            <person name="Blaudez D."/>
            <person name="Boerjan W."/>
            <person name="Brun A."/>
            <person name="Brunner A."/>
            <person name="Busov V."/>
            <person name="Campbell M."/>
            <person name="Carlson J."/>
            <person name="Chalot M."/>
            <person name="Chapman J."/>
            <person name="Chen G.L."/>
            <person name="Cooper D."/>
            <person name="Coutinho P.M."/>
            <person name="Couturier J."/>
            <person name="Covert S."/>
            <person name="Cronk Q."/>
            <person name="Cunningham R."/>
            <person name="Davis J."/>
            <person name="Degroeve S."/>
            <person name="Dejardin A."/>
            <person name="Depamphilis C."/>
            <person name="Detter J."/>
            <person name="Dirks B."/>
            <person name="Dubchak I."/>
            <person name="Duplessis S."/>
            <person name="Ehlting J."/>
            <person name="Ellis B."/>
            <person name="Gendler K."/>
            <person name="Goodstein D."/>
            <person name="Gribskov M."/>
            <person name="Grimwood J."/>
            <person name="Groover A."/>
            <person name="Gunter L."/>
            <person name="Hamberger B."/>
            <person name="Heinze B."/>
            <person name="Helariutta Y."/>
            <person name="Henrissat B."/>
            <person name="Holligan D."/>
            <person name="Holt R."/>
            <person name="Huang W."/>
            <person name="Islam-Faridi N."/>
            <person name="Jones S."/>
            <person name="Jones-Rhoades M."/>
            <person name="Jorgensen R."/>
            <person name="Joshi C."/>
            <person name="Kangasjarvi J."/>
            <person name="Karlsson J."/>
            <person name="Kelleher C."/>
            <person name="Kirkpatrick R."/>
            <person name="Kirst M."/>
            <person name="Kohler A."/>
            <person name="Kalluri U."/>
            <person name="Larimer F."/>
            <person name="Leebens-Mack J."/>
            <person name="Leple J.C."/>
            <person name="Locascio P."/>
            <person name="Lou Y."/>
            <person name="Lucas S."/>
            <person name="Martin F."/>
            <person name="Montanini B."/>
            <person name="Napoli C."/>
            <person name="Nelson D.R."/>
            <person name="Nelson C."/>
            <person name="Nieminen K."/>
            <person name="Nilsson O."/>
            <person name="Pereda V."/>
            <person name="Peter G."/>
            <person name="Philippe R."/>
            <person name="Pilate G."/>
            <person name="Poliakov A."/>
            <person name="Razumovskaya J."/>
            <person name="Richardson P."/>
            <person name="Rinaldi C."/>
            <person name="Ritland K."/>
            <person name="Rouze P."/>
            <person name="Ryaboy D."/>
            <person name="Schmutz J."/>
            <person name="Schrader J."/>
            <person name="Segerman B."/>
            <person name="Shin H."/>
            <person name="Siddiqui A."/>
            <person name="Sterky F."/>
            <person name="Terry A."/>
            <person name="Tsai C.J."/>
            <person name="Uberbacher E."/>
            <person name="Unneberg P."/>
            <person name="Vahala J."/>
            <person name="Wall K."/>
            <person name="Wessler S."/>
            <person name="Yang G."/>
            <person name="Yin T."/>
            <person name="Douglas C."/>
            <person name="Marra M."/>
            <person name="Sandberg G."/>
            <person name="Van de Peer Y."/>
            <person name="Rokhsar D."/>
        </authorList>
    </citation>
    <scope>NUCLEOTIDE SEQUENCE [LARGE SCALE GENOMIC DNA]</scope>
    <source>
        <strain evidence="1">Nisqually-1</strain>
    </source>
</reference>
<name>A0A3N7F8I8_POPTR</name>
<evidence type="ECO:0000313" key="1">
    <source>
        <dbReference type="EMBL" id="RQO93103.1"/>
    </source>
</evidence>
<reference evidence="1" key="2">
    <citation type="submission" date="2017-07" db="EMBL/GenBank/DDBJ databases">
        <title>WGS assembly of Populus trichocarpa.</title>
        <authorList>
            <person name="Tuskan G."/>
            <person name="Difazio S."/>
            <person name="Jansson S."/>
            <person name="Bohlmann J."/>
            <person name="Grigoriev I."/>
            <person name="Hellsten U."/>
            <person name="Putnam N."/>
            <person name="Ralph S."/>
            <person name="Rombauts S."/>
            <person name="Salamov A."/>
            <person name="Schein J."/>
            <person name="Sterck L."/>
            <person name="Aerts A."/>
            <person name="Bhalerao R."/>
            <person name="Bhalerao R."/>
            <person name="Blaudez D."/>
            <person name="Boerjan W."/>
            <person name="Brun A."/>
            <person name="Brunner A."/>
            <person name="Busov V."/>
            <person name="Campbell M."/>
            <person name="Carlson J."/>
            <person name="Chalot M."/>
            <person name="Chapman J."/>
            <person name="Chen G."/>
            <person name="Cooper D."/>
            <person name="Coutinho P."/>
            <person name="Couturier J."/>
            <person name="Covert S."/>
            <person name="Cronk Q."/>
            <person name="Cunningham R."/>
            <person name="Davis J."/>
            <person name="Degroeve S."/>
            <person name="Dejardin A."/>
            <person name="Depamphilis C."/>
            <person name="Detter J."/>
            <person name="Dirks B."/>
            <person name="Dubchak I."/>
            <person name="Duplessis S."/>
            <person name="Ehlting J."/>
            <person name="Ellis B."/>
            <person name="Gendler K."/>
            <person name="Goodstein D."/>
            <person name="Gribskov M."/>
            <person name="Grimwood J."/>
            <person name="Groover A."/>
            <person name="Gunter L."/>
            <person name="Hamberger B."/>
            <person name="Heinze B."/>
            <person name="Helariutta Y."/>
            <person name="Henrissat B."/>
            <person name="Holligan D."/>
            <person name="Holt R."/>
            <person name="Huang W."/>
            <person name="Islam-Faridi N."/>
            <person name="Jones S."/>
            <person name="Jones-Rhoades M."/>
            <person name="Jorgensen R."/>
            <person name="Joshi C."/>
            <person name="Kangasjarvi J."/>
            <person name="Karlsson J."/>
            <person name="Kelleher C."/>
            <person name="Kirkpatrick R."/>
            <person name="Kirst M."/>
            <person name="Kohler A."/>
            <person name="Kalluri U."/>
            <person name="Larimer F."/>
            <person name="Leebens-Mack J."/>
            <person name="Leple J."/>
            <person name="Locascio P."/>
            <person name="Lou Y."/>
            <person name="Lucas S."/>
            <person name="Martin F."/>
            <person name="Montanini B."/>
            <person name="Napoli C."/>
            <person name="Nelson D."/>
            <person name="Nelson C."/>
            <person name="Nieminen K."/>
            <person name="Nilsson O."/>
            <person name="Pereda V."/>
            <person name="Peter G."/>
            <person name="Philippe R."/>
            <person name="Pilate G."/>
            <person name="Poliakov A."/>
            <person name="Razumovskaya J."/>
            <person name="Richardson P."/>
            <person name="Rinaldi C."/>
            <person name="Ritland K."/>
            <person name="Rouze P."/>
            <person name="Ryaboy D."/>
            <person name="Schmutz J."/>
            <person name="Schrader J."/>
            <person name="Segerman B."/>
            <person name="Shin H."/>
            <person name="Siddiqui A."/>
            <person name="Sterky F."/>
            <person name="Terry A."/>
            <person name="Tsai C."/>
            <person name="Uberbacher E."/>
            <person name="Unneberg P."/>
            <person name="Vahala J."/>
            <person name="Wall K."/>
            <person name="Wessler S."/>
            <person name="Yang G."/>
            <person name="Yin T."/>
            <person name="Douglas C."/>
            <person name="Marra M."/>
            <person name="Sandberg G."/>
            <person name="Van De Peer Y."/>
            <person name="Rokhsar D."/>
        </authorList>
    </citation>
    <scope>NUCLEOTIDE SEQUENCE</scope>
    <source>
        <strain evidence="1">Nisqually-1</strain>
    </source>
</reference>
<dbReference type="InParanoid" id="A0A3N7F8I8"/>
<protein>
    <submittedName>
        <fullName evidence="1">Uncharacterized protein</fullName>
    </submittedName>
</protein>
<dbReference type="AlphaFoldDB" id="A0A3N7F8I8"/>
<dbReference type="EMBL" id="KZ623342">
    <property type="protein sequence ID" value="RQO93103.1"/>
    <property type="molecule type" value="Genomic_DNA"/>
</dbReference>